<protein>
    <recommendedName>
        <fullName evidence="7">BAHD acyltransferase</fullName>
    </recommendedName>
</protein>
<evidence type="ECO:0000256" key="2">
    <source>
        <dbReference type="ARBA" id="ARBA00022679"/>
    </source>
</evidence>
<organism evidence="5 6">
    <name type="scientific">Escallonia herrerae</name>
    <dbReference type="NCBI Taxonomy" id="1293975"/>
    <lineage>
        <taxon>Eukaryota</taxon>
        <taxon>Viridiplantae</taxon>
        <taxon>Streptophyta</taxon>
        <taxon>Embryophyta</taxon>
        <taxon>Tracheophyta</taxon>
        <taxon>Spermatophyta</taxon>
        <taxon>Magnoliopsida</taxon>
        <taxon>eudicotyledons</taxon>
        <taxon>Gunneridae</taxon>
        <taxon>Pentapetalae</taxon>
        <taxon>asterids</taxon>
        <taxon>campanulids</taxon>
        <taxon>Escalloniales</taxon>
        <taxon>Escalloniaceae</taxon>
        <taxon>Escallonia</taxon>
    </lineage>
</organism>
<dbReference type="PANTHER" id="PTHR31623">
    <property type="entry name" value="F21J9.9"/>
    <property type="match status" value="1"/>
</dbReference>
<evidence type="ECO:0000256" key="4">
    <source>
        <dbReference type="SAM" id="MobiDB-lite"/>
    </source>
</evidence>
<dbReference type="Proteomes" id="UP001188597">
    <property type="component" value="Unassembled WGS sequence"/>
</dbReference>
<comment type="similarity">
    <text evidence="1">Belongs to the plant acyltransferase family.</text>
</comment>
<gene>
    <name evidence="5" type="ORF">RJ639_020395</name>
</gene>
<evidence type="ECO:0000313" key="5">
    <source>
        <dbReference type="EMBL" id="KAK3002264.1"/>
    </source>
</evidence>
<dbReference type="Gene3D" id="3.30.559.10">
    <property type="entry name" value="Chloramphenicol acetyltransferase-like domain"/>
    <property type="match status" value="2"/>
</dbReference>
<evidence type="ECO:0008006" key="7">
    <source>
        <dbReference type="Google" id="ProtNLM"/>
    </source>
</evidence>
<dbReference type="EMBL" id="JAVXUP010002624">
    <property type="protein sequence ID" value="KAK3002264.1"/>
    <property type="molecule type" value="Genomic_DNA"/>
</dbReference>
<keyword evidence="3" id="KW-0012">Acyltransferase</keyword>
<feature type="compositionally biased region" description="Basic and acidic residues" evidence="4">
    <location>
        <begin position="12"/>
        <end position="22"/>
    </location>
</feature>
<evidence type="ECO:0000256" key="1">
    <source>
        <dbReference type="ARBA" id="ARBA00009861"/>
    </source>
</evidence>
<dbReference type="InterPro" id="IPR023213">
    <property type="entry name" value="CAT-like_dom_sf"/>
</dbReference>
<dbReference type="AlphaFoldDB" id="A0AA89AG19"/>
<reference evidence="5" key="1">
    <citation type="submission" date="2022-12" db="EMBL/GenBank/DDBJ databases">
        <title>Draft genome assemblies for two species of Escallonia (Escalloniales).</title>
        <authorList>
            <person name="Chanderbali A."/>
            <person name="Dervinis C."/>
            <person name="Anghel I."/>
            <person name="Soltis D."/>
            <person name="Soltis P."/>
            <person name="Zapata F."/>
        </authorList>
    </citation>
    <scope>NUCLEOTIDE SEQUENCE</scope>
    <source>
        <strain evidence="5">UCBG64.0493</strain>
        <tissue evidence="5">Leaf</tissue>
    </source>
</reference>
<dbReference type="PANTHER" id="PTHR31623:SF55">
    <property type="entry name" value="VINORINE SYNTHASE"/>
    <property type="match status" value="1"/>
</dbReference>
<dbReference type="GO" id="GO:0016746">
    <property type="term" value="F:acyltransferase activity"/>
    <property type="evidence" value="ECO:0007669"/>
    <property type="project" value="UniProtKB-KW"/>
</dbReference>
<feature type="region of interest" description="Disordered" evidence="4">
    <location>
        <begin position="1"/>
        <end position="47"/>
    </location>
</feature>
<accession>A0AA89AG19</accession>
<sequence length="593" mass="65501">MGEIDDGQFEQGQREAEAKNEATMDDPFEDEDEAEAFKPEATEAVEAEATEAITKVEAEVATDPPELSEGIEIRPNEGIERGPKDDDIFKEGEEEHVFTVNINRKEKKKIEDMPVFGAKTENSNGLQSKQHAPSSKLAMGNLFVLSLPLKSMDVEIISKENIKPASPTPLHLRMYNLSALDQIVPHMYVPGVLFYLSKNKDTTPINFFPTISNHLKQTLSETLTRYYPFAGKVNDDLSYIDCNDEGVYYVEAKVSYGLKEFLSQPDVQLIQLLTPNNPRPLESMSGNYVILVQVNIFDCGGIAIGTCASHKTADGATFSAFMNAWSRLAACGSLEVVHNPSFIAPSLFPPNSSVLCKWPFKASGRNESVTRRFVFHGIALAALRAQVTSISHVQYPTSAEAVAALIWGCAIEAISKVTNEGPKKTSILAVPVNLRTRMRPVLPKSSIGNLIWTAFAQHKPDAKLEFPCIVDHLKKAFAKVDYDFIESIKGNEGYAKVSECLKEYAELLHNIDEDNCLVLTSLCKVGIGEVDFGWGKPSWYYFCNPGFKSFVFLMDTRSGDGIEALVSLSGQAMIIFERDPKLLVFASVDPSPL</sequence>
<name>A0AA89AG19_9ASTE</name>
<evidence type="ECO:0000256" key="3">
    <source>
        <dbReference type="ARBA" id="ARBA00023315"/>
    </source>
</evidence>
<keyword evidence="2" id="KW-0808">Transferase</keyword>
<evidence type="ECO:0000313" key="6">
    <source>
        <dbReference type="Proteomes" id="UP001188597"/>
    </source>
</evidence>
<feature type="compositionally biased region" description="Acidic residues" evidence="4">
    <location>
        <begin position="23"/>
        <end position="34"/>
    </location>
</feature>
<dbReference type="Pfam" id="PF02458">
    <property type="entry name" value="Transferase"/>
    <property type="match status" value="1"/>
</dbReference>
<keyword evidence="6" id="KW-1185">Reference proteome</keyword>
<comment type="caution">
    <text evidence="5">The sequence shown here is derived from an EMBL/GenBank/DDBJ whole genome shotgun (WGS) entry which is preliminary data.</text>
</comment>
<proteinExistence type="inferred from homology"/>